<evidence type="ECO:0000256" key="1">
    <source>
        <dbReference type="ARBA" id="ARBA00004496"/>
    </source>
</evidence>
<sequence>MSVAYCSFHASSSDADYFRQSTRPSAHPSDNWVIRFSALKRLYRLMTQYFADVLQKPTSGLEVPDLQALAKDHAVLPTLAMCRLTIVIGVQCERNKQFIDTIQGLSETDQHYLMKAIEQIMARIKVSEGDVGEGNMTEDDHYYQLQTEKSHILSEKETLEKVYQSLLEEHRTLQTNYDDVISEKDDMLARLRESHKEAGGRRTDKSDGMLRGEIDRLRADL</sequence>
<dbReference type="GO" id="GO:0031122">
    <property type="term" value="P:cytoplasmic microtubule organization"/>
    <property type="evidence" value="ECO:0007669"/>
    <property type="project" value="TreeGrafter"/>
</dbReference>
<dbReference type="AlphaFoldDB" id="A0AAD6UY37"/>
<name>A0AAD6UY37_9AGAR</name>
<dbReference type="GO" id="GO:0008017">
    <property type="term" value="F:microtubule binding"/>
    <property type="evidence" value="ECO:0007669"/>
    <property type="project" value="TreeGrafter"/>
</dbReference>
<dbReference type="GO" id="GO:0005815">
    <property type="term" value="C:microtubule organizing center"/>
    <property type="evidence" value="ECO:0007669"/>
    <property type="project" value="TreeGrafter"/>
</dbReference>
<proteinExistence type="predicted"/>
<gene>
    <name evidence="5" type="ORF">GGX14DRAFT_188666</name>
</gene>
<dbReference type="PANTHER" id="PTHR18947:SF28">
    <property type="entry name" value="GIRDIN, ISOFORM A"/>
    <property type="match status" value="1"/>
</dbReference>
<dbReference type="InterPro" id="IPR043936">
    <property type="entry name" value="HOOK_N"/>
</dbReference>
<dbReference type="CDD" id="cd22211">
    <property type="entry name" value="HkD_SF"/>
    <property type="match status" value="1"/>
</dbReference>
<evidence type="ECO:0000256" key="3">
    <source>
        <dbReference type="ARBA" id="ARBA00023054"/>
    </source>
</evidence>
<dbReference type="GO" id="GO:0030705">
    <property type="term" value="P:cytoskeleton-dependent intracellular transport"/>
    <property type="evidence" value="ECO:0007669"/>
    <property type="project" value="InterPro"/>
</dbReference>
<evidence type="ECO:0000313" key="6">
    <source>
        <dbReference type="Proteomes" id="UP001219525"/>
    </source>
</evidence>
<dbReference type="PANTHER" id="PTHR18947">
    <property type="entry name" value="HOOK PROTEINS"/>
    <property type="match status" value="1"/>
</dbReference>
<dbReference type="SUPFAM" id="SSF116907">
    <property type="entry name" value="Hook domain"/>
    <property type="match status" value="1"/>
</dbReference>
<comment type="caution">
    <text evidence="5">The sequence shown here is derived from an EMBL/GenBank/DDBJ whole genome shotgun (WGS) entry which is preliminary data.</text>
</comment>
<comment type="subcellular location">
    <subcellularLocation>
        <location evidence="1">Cytoplasm</location>
    </subcellularLocation>
</comment>
<dbReference type="Pfam" id="PF19047">
    <property type="entry name" value="HOOK_N"/>
    <property type="match status" value="1"/>
</dbReference>
<accession>A0AAD6UY37</accession>
<evidence type="ECO:0000256" key="2">
    <source>
        <dbReference type="ARBA" id="ARBA00022490"/>
    </source>
</evidence>
<evidence type="ECO:0000313" key="5">
    <source>
        <dbReference type="EMBL" id="KAJ7197265.1"/>
    </source>
</evidence>
<dbReference type="InterPro" id="IPR036872">
    <property type="entry name" value="CH_dom_sf"/>
</dbReference>
<protein>
    <recommendedName>
        <fullName evidence="4">HOOK N-terminal domain-containing protein</fullName>
    </recommendedName>
</protein>
<organism evidence="5 6">
    <name type="scientific">Mycena pura</name>
    <dbReference type="NCBI Taxonomy" id="153505"/>
    <lineage>
        <taxon>Eukaryota</taxon>
        <taxon>Fungi</taxon>
        <taxon>Dikarya</taxon>
        <taxon>Basidiomycota</taxon>
        <taxon>Agaricomycotina</taxon>
        <taxon>Agaricomycetes</taxon>
        <taxon>Agaricomycetidae</taxon>
        <taxon>Agaricales</taxon>
        <taxon>Marasmiineae</taxon>
        <taxon>Mycenaceae</taxon>
        <taxon>Mycena</taxon>
    </lineage>
</organism>
<evidence type="ECO:0000259" key="4">
    <source>
        <dbReference type="Pfam" id="PF19047"/>
    </source>
</evidence>
<dbReference type="Proteomes" id="UP001219525">
    <property type="component" value="Unassembled WGS sequence"/>
</dbReference>
<dbReference type="Gene3D" id="1.10.418.10">
    <property type="entry name" value="Calponin-like domain"/>
    <property type="match status" value="1"/>
</dbReference>
<dbReference type="GO" id="GO:0051959">
    <property type="term" value="F:dynein light intermediate chain binding"/>
    <property type="evidence" value="ECO:0007669"/>
    <property type="project" value="TreeGrafter"/>
</dbReference>
<feature type="domain" description="HOOK N-terminal" evidence="4">
    <location>
        <begin position="25"/>
        <end position="118"/>
    </location>
</feature>
<keyword evidence="2" id="KW-0963">Cytoplasm</keyword>
<dbReference type="EMBL" id="JARJCW010000079">
    <property type="protein sequence ID" value="KAJ7197265.1"/>
    <property type="molecule type" value="Genomic_DNA"/>
</dbReference>
<keyword evidence="6" id="KW-1185">Reference proteome</keyword>
<dbReference type="GO" id="GO:0005737">
    <property type="term" value="C:cytoplasm"/>
    <property type="evidence" value="ECO:0007669"/>
    <property type="project" value="UniProtKB-SubCell"/>
</dbReference>
<reference evidence="5" key="1">
    <citation type="submission" date="2023-03" db="EMBL/GenBank/DDBJ databases">
        <title>Massive genome expansion in bonnet fungi (Mycena s.s.) driven by repeated elements and novel gene families across ecological guilds.</title>
        <authorList>
            <consortium name="Lawrence Berkeley National Laboratory"/>
            <person name="Harder C.B."/>
            <person name="Miyauchi S."/>
            <person name="Viragh M."/>
            <person name="Kuo A."/>
            <person name="Thoen E."/>
            <person name="Andreopoulos B."/>
            <person name="Lu D."/>
            <person name="Skrede I."/>
            <person name="Drula E."/>
            <person name="Henrissat B."/>
            <person name="Morin E."/>
            <person name="Kohler A."/>
            <person name="Barry K."/>
            <person name="LaButti K."/>
            <person name="Morin E."/>
            <person name="Salamov A."/>
            <person name="Lipzen A."/>
            <person name="Mereny Z."/>
            <person name="Hegedus B."/>
            <person name="Baldrian P."/>
            <person name="Stursova M."/>
            <person name="Weitz H."/>
            <person name="Taylor A."/>
            <person name="Grigoriev I.V."/>
            <person name="Nagy L.G."/>
            <person name="Martin F."/>
            <person name="Kauserud H."/>
        </authorList>
    </citation>
    <scope>NUCLEOTIDE SEQUENCE</scope>
    <source>
        <strain evidence="5">9144</strain>
    </source>
</reference>
<keyword evidence="3" id="KW-0175">Coiled coil</keyword>